<keyword evidence="2" id="KW-1185">Reference proteome</keyword>
<evidence type="ECO:0000313" key="2">
    <source>
        <dbReference type="Proteomes" id="UP000266673"/>
    </source>
</evidence>
<gene>
    <name evidence="1" type="ORF">C2G38_2219015</name>
</gene>
<dbReference type="EMBL" id="QKWP01001940">
    <property type="protein sequence ID" value="RIB05674.1"/>
    <property type="molecule type" value="Genomic_DNA"/>
</dbReference>
<reference evidence="1 2" key="1">
    <citation type="submission" date="2018-06" db="EMBL/GenBank/DDBJ databases">
        <title>Comparative genomics reveals the genomic features of Rhizophagus irregularis, R. cerebriforme, R. diaphanum and Gigaspora rosea, and their symbiotic lifestyle signature.</title>
        <authorList>
            <person name="Morin E."/>
            <person name="San Clemente H."/>
            <person name="Chen E.C.H."/>
            <person name="De La Providencia I."/>
            <person name="Hainaut M."/>
            <person name="Kuo A."/>
            <person name="Kohler A."/>
            <person name="Murat C."/>
            <person name="Tang N."/>
            <person name="Roy S."/>
            <person name="Loubradou J."/>
            <person name="Henrissat B."/>
            <person name="Grigoriev I.V."/>
            <person name="Corradi N."/>
            <person name="Roux C."/>
            <person name="Martin F.M."/>
        </authorList>
    </citation>
    <scope>NUCLEOTIDE SEQUENCE [LARGE SCALE GENOMIC DNA]</scope>
    <source>
        <strain evidence="1 2">DAOM 194757</strain>
    </source>
</reference>
<protein>
    <submittedName>
        <fullName evidence="1">Uncharacterized protein</fullName>
    </submittedName>
</protein>
<dbReference type="Proteomes" id="UP000266673">
    <property type="component" value="Unassembled WGS sequence"/>
</dbReference>
<sequence length="407" mass="47042">MKINILNIKLYRRMQVVNVSVIKTCSFPLIIEDEIEESTVKVVIKIDCNKSLLEWFQLDIALDEDGVLIEHKDEGKLSGILDETNTIYIIDKSKDMINTFIYNAAILKIIKTSDLDWTQLVEKSNMRDKEVECNHDLDILCKNQIHETDTTLKKYSYKKVEKAEIRISKRNIRPTLDFGLILWWYVDNKNFIAEKPNERTNMYDINAQTSVGTTSNIINSTNAVNFQLESINRSLNSNSDANGQIISENMAAYFGEDELTNWIDSLKDPQLWDIIKYDDIHSIFDLSKGDLQKEINYSSNFDFNKPEYQMEIDSSKYDSKNSACMFIRDLNNKSNSVANEENFLKRLKLFICTIANDNTDNIGLIDINWKNDKSQPLISYGTGTDKILLKINIYLKVKISITCYLSN</sequence>
<accession>A0A397U644</accession>
<name>A0A397U644_9GLOM</name>
<proteinExistence type="predicted"/>
<evidence type="ECO:0000313" key="1">
    <source>
        <dbReference type="EMBL" id="RIB05674.1"/>
    </source>
</evidence>
<dbReference type="AlphaFoldDB" id="A0A397U644"/>
<comment type="caution">
    <text evidence="1">The sequence shown here is derived from an EMBL/GenBank/DDBJ whole genome shotgun (WGS) entry which is preliminary data.</text>
</comment>
<organism evidence="1 2">
    <name type="scientific">Gigaspora rosea</name>
    <dbReference type="NCBI Taxonomy" id="44941"/>
    <lineage>
        <taxon>Eukaryota</taxon>
        <taxon>Fungi</taxon>
        <taxon>Fungi incertae sedis</taxon>
        <taxon>Mucoromycota</taxon>
        <taxon>Glomeromycotina</taxon>
        <taxon>Glomeromycetes</taxon>
        <taxon>Diversisporales</taxon>
        <taxon>Gigasporaceae</taxon>
        <taxon>Gigaspora</taxon>
    </lineage>
</organism>